<feature type="chain" id="PRO_5001892681" evidence="2">
    <location>
        <begin position="22"/>
        <end position="529"/>
    </location>
</feature>
<feature type="compositionally biased region" description="Acidic residues" evidence="1">
    <location>
        <begin position="339"/>
        <end position="360"/>
    </location>
</feature>
<evidence type="ECO:0000256" key="2">
    <source>
        <dbReference type="SAM" id="SignalP"/>
    </source>
</evidence>
<accession>A0A093V768</accession>
<comment type="caution">
    <text evidence="3">The sequence shown here is derived from an EMBL/GenBank/DDBJ whole genome shotgun (WGS) entry which is preliminary data.</text>
</comment>
<feature type="region of interest" description="Disordered" evidence="1">
    <location>
        <begin position="337"/>
        <end position="415"/>
    </location>
</feature>
<keyword evidence="2" id="KW-0732">Signal</keyword>
<proteinExistence type="predicted"/>
<feature type="compositionally biased region" description="Acidic residues" evidence="1">
    <location>
        <begin position="368"/>
        <end position="385"/>
    </location>
</feature>
<dbReference type="eggNOG" id="ENOG502SRWU">
    <property type="taxonomic scope" value="Eukaryota"/>
</dbReference>
<name>A0A093V768_TALMA</name>
<evidence type="ECO:0000256" key="1">
    <source>
        <dbReference type="SAM" id="MobiDB-lite"/>
    </source>
</evidence>
<dbReference type="EMBL" id="JPOX01000021">
    <property type="protein sequence ID" value="KFX45834.1"/>
    <property type="molecule type" value="Genomic_DNA"/>
</dbReference>
<feature type="signal peptide" evidence="2">
    <location>
        <begin position="1"/>
        <end position="21"/>
    </location>
</feature>
<dbReference type="AlphaFoldDB" id="A0A093V768"/>
<reference key="1">
    <citation type="journal article" date="2014" name="PLoS Genet.">
        <title>Signature Gene Expression Reveals Novel Clues to the Molecular Mechanisms of Dimorphic Transition in Penicillium marneffei.</title>
        <authorList>
            <person name="Yang E."/>
            <person name="Wang G."/>
            <person name="Cai J."/>
            <person name="Woo P.C."/>
            <person name="Lau S.K."/>
            <person name="Yuen K.-Y."/>
            <person name="Chow W.-N."/>
            <person name="Lin X."/>
        </authorList>
    </citation>
    <scope>NUCLEOTIDE SEQUENCE [LARGE SCALE GENOMIC DNA]</scope>
    <source>
        <strain>PM1</strain>
    </source>
</reference>
<evidence type="ECO:0000313" key="3">
    <source>
        <dbReference type="EMBL" id="KFX45834.1"/>
    </source>
</evidence>
<organism evidence="3">
    <name type="scientific">Talaromyces marneffei PM1</name>
    <dbReference type="NCBI Taxonomy" id="1077442"/>
    <lineage>
        <taxon>Eukaryota</taxon>
        <taxon>Fungi</taxon>
        <taxon>Dikarya</taxon>
        <taxon>Ascomycota</taxon>
        <taxon>Pezizomycotina</taxon>
        <taxon>Eurotiomycetes</taxon>
        <taxon>Eurotiomycetidae</taxon>
        <taxon>Eurotiales</taxon>
        <taxon>Trichocomaceae</taxon>
        <taxon>Talaromyces</taxon>
        <taxon>Talaromyces sect. Talaromyces</taxon>
    </lineage>
</organism>
<sequence length="529" mass="59960">MQLKSLLPLAASNLLSSATAAKVSTQADADSLAGAVTEGIEISSTYTGDLILPAVTTVVGNITYSGPDLINFSAPVLSVVVGTFNFTGAFKSLSIPVVTQITEALIVETNKMEGKQPCTREKTISSITSFYQLLTQLPYIPPDKLMLPPPTGWPISTQTEEERGTGINATELRNRGKNEDVIDILRHLPYLDQKLYGEHWTLADNTLHINYVRGQLYGDYLERDTAILPLPGHIIWLTEGFERAGVYLLLNTETWEIIEYTLLGESIEIGYDAYEALPVAQKWTAYSAMPADEYFELWRWRHITLQFVLVGDASVFRGTGEWWCKDPRYLWEESFVPNEVEDDDGQEEEDEDYVPSDEEEEKKKDSDMDNDESEDDSEGEMEDIQSELQSLSLDEPTPPTAPTDPSDEAETGSKSKRSFLYRLAQTLAIDPNTNSRALYLDPWSTSQREKMKQIVQIYVEHGWPVPESEWRVSGRYFSDPLRQELDLSNFRREECLEALRQWSVDQKERERAAHRAATAVEESQQRRKV</sequence>
<gene>
    <name evidence="3" type="ORF">GQ26_0210460</name>
</gene>
<protein>
    <submittedName>
        <fullName evidence="3">Uncharacterized protein</fullName>
    </submittedName>
</protein>
<reference evidence="3" key="2">
    <citation type="journal article" date="2014" name="PLoS Genet.">
        <title>Signature gene expression reveals novel clues to the molecular mechanisms of dimorphic transition in Penicillium marneffei.</title>
        <authorList>
            <person name="Yang E."/>
            <person name="Wang G."/>
            <person name="Cai J."/>
            <person name="Woo P.C."/>
            <person name="Lau S.K."/>
            <person name="Yuen K.-Y."/>
            <person name="Chow W.-N."/>
            <person name="Lin X."/>
        </authorList>
    </citation>
    <scope>NUCLEOTIDE SEQUENCE</scope>
    <source>
        <strain evidence="3">PM1</strain>
    </source>
</reference>
<dbReference type="HOGENOM" id="CLU_035352_0_0_1"/>